<evidence type="ECO:0000313" key="5">
    <source>
        <dbReference type="Proteomes" id="UP000244978"/>
    </source>
</evidence>
<dbReference type="SUPFAM" id="SSF55729">
    <property type="entry name" value="Acyl-CoA N-acyltransferases (Nat)"/>
    <property type="match status" value="1"/>
</dbReference>
<dbReference type="InterPro" id="IPR050832">
    <property type="entry name" value="Bact_Acetyltransf"/>
</dbReference>
<dbReference type="EMBL" id="QEEX01000001">
    <property type="protein sequence ID" value="PWB96581.1"/>
    <property type="molecule type" value="Genomic_DNA"/>
</dbReference>
<dbReference type="PANTHER" id="PTHR43877">
    <property type="entry name" value="AMINOALKYLPHOSPHONATE N-ACETYLTRANSFERASE-RELATED-RELATED"/>
    <property type="match status" value="1"/>
</dbReference>
<evidence type="ECO:0000259" key="3">
    <source>
        <dbReference type="PROSITE" id="PS51186"/>
    </source>
</evidence>
<proteinExistence type="predicted"/>
<keyword evidence="1 4" id="KW-0808">Transferase</keyword>
<feature type="domain" description="N-acetyltransferase" evidence="3">
    <location>
        <begin position="12"/>
        <end position="154"/>
    </location>
</feature>
<dbReference type="GO" id="GO:0016747">
    <property type="term" value="F:acyltransferase activity, transferring groups other than amino-acyl groups"/>
    <property type="evidence" value="ECO:0007669"/>
    <property type="project" value="InterPro"/>
</dbReference>
<accession>A0A2U1SY71</accession>
<keyword evidence="5" id="KW-1185">Reference proteome</keyword>
<gene>
    <name evidence="4" type="ORF">DF220_01065</name>
</gene>
<reference evidence="5" key="1">
    <citation type="submission" date="2018-04" db="EMBL/GenBank/DDBJ databases">
        <authorList>
            <person name="Liu S."/>
            <person name="Wang Z."/>
            <person name="Li J."/>
        </authorList>
    </citation>
    <scope>NUCLEOTIDE SEQUENCE [LARGE SCALE GENOMIC DNA]</scope>
    <source>
        <strain evidence="5">S1194</strain>
    </source>
</reference>
<evidence type="ECO:0000313" key="4">
    <source>
        <dbReference type="EMBL" id="PWB96581.1"/>
    </source>
</evidence>
<dbReference type="Gene3D" id="3.40.630.30">
    <property type="match status" value="1"/>
</dbReference>
<sequence length="154" mass="16562">MSTTAAISPANANIRAASHGDAAAVFALVNQLSDRYDVDRAAFDIAFAEAVDGGDRSVLLIADVDGHVAGYALMTVARLIYTRQDAAQIQELIVDAAWGRRGIGSSLVAAVEDICRGRGISELIVASRRAPAFYDRLDYRSTADYLKKVFNTEH</sequence>
<evidence type="ECO:0000256" key="2">
    <source>
        <dbReference type="ARBA" id="ARBA00023315"/>
    </source>
</evidence>
<dbReference type="InterPro" id="IPR000182">
    <property type="entry name" value="GNAT_dom"/>
</dbReference>
<dbReference type="AlphaFoldDB" id="A0A2U1SY71"/>
<dbReference type="Pfam" id="PF00583">
    <property type="entry name" value="Acetyltransf_1"/>
    <property type="match status" value="1"/>
</dbReference>
<dbReference type="RefSeq" id="WP_108996739.1">
    <property type="nucleotide sequence ID" value="NZ_QEEX01000001.1"/>
</dbReference>
<dbReference type="PANTHER" id="PTHR43877:SF1">
    <property type="entry name" value="ACETYLTRANSFERASE"/>
    <property type="match status" value="1"/>
</dbReference>
<organism evidence="4 5">
    <name type="scientific">Homoserinimonas hongtaonis</name>
    <dbReference type="NCBI Taxonomy" id="2079791"/>
    <lineage>
        <taxon>Bacteria</taxon>
        <taxon>Bacillati</taxon>
        <taxon>Actinomycetota</taxon>
        <taxon>Actinomycetes</taxon>
        <taxon>Micrococcales</taxon>
        <taxon>Microbacteriaceae</taxon>
        <taxon>Homoserinimonas</taxon>
    </lineage>
</organism>
<dbReference type="Proteomes" id="UP000244978">
    <property type="component" value="Unassembled WGS sequence"/>
</dbReference>
<name>A0A2U1SY71_9MICO</name>
<protein>
    <submittedName>
        <fullName evidence="4">GNAT family N-acetyltransferase</fullName>
    </submittedName>
</protein>
<comment type="caution">
    <text evidence="4">The sequence shown here is derived from an EMBL/GenBank/DDBJ whole genome shotgun (WGS) entry which is preliminary data.</text>
</comment>
<dbReference type="InterPro" id="IPR016181">
    <property type="entry name" value="Acyl_CoA_acyltransferase"/>
</dbReference>
<evidence type="ECO:0000256" key="1">
    <source>
        <dbReference type="ARBA" id="ARBA00022679"/>
    </source>
</evidence>
<dbReference type="PROSITE" id="PS51186">
    <property type="entry name" value="GNAT"/>
    <property type="match status" value="1"/>
</dbReference>
<keyword evidence="2" id="KW-0012">Acyltransferase</keyword>
<dbReference type="CDD" id="cd04301">
    <property type="entry name" value="NAT_SF"/>
    <property type="match status" value="1"/>
</dbReference>